<accession>A0ACD3SQV2</accession>
<sequence length="1016" mass="110144">MRLVLLTLLLVAPSFGWAAPVAAAIAVWAGVTTATVVMVAQIALTIGMAIYGSAQQKRASKRAAQKARDDFNAAIQERTLTGVSADAPYRYVYGRARVGSHVVFMGTSGNKDQYKHLVCVHAAHECDAIEEIYIQGKALGSLDGNGFVQGGDYYKVDTLSATQEVVNVTSVALPVAPIASSVRVVGWVLDEAFTEFTGETLFPSTVVGNVVSWTPPANMDPGRTIRVSYTYYQYTPQVRVIKHLGTPTDPADATLISELPGQWNANCVLRGFTYTVVRLDLNQAEFQNGIPSIEVVLRGKKLYDPRTSTTYWNQNPALVIYDYLTSEICGVDAADLNISRLITAANVCDEVIGVGKRYTFNGSVTAIETKAEVLEKMAQAMAGGIVPTSWEIFAGKYVAPVMTLDQSDIVGSIAITPGISDADLFNGVRGQYISSETLYVATDFVPFQNAAFVAIDGRELWTDITFPYTDSVQRVHNLCRIFAEDQRNAYTVKATFSLKAWKLRVGDRVQMNSAFFGWDNKIFRVTDKKYAPDSGVELTLKEDAASIWDEADQVVPDATPNTNLPNPFAIAPLASMTCQSGTNVLLMLTSGDIISRILVTWPPVTTQAVLDNGLIEVEWQKLEDDVWQRVTVAGSETQAYITGVDDGYFYTVRARTVNPYLNVKSDWVYVTHQVIGKTEPPPNIVDMSIDGSILSWTPVVALDLRGYIFRFHYGNNTDWNSAVPLHNGFVTDSPFDLVARPGGIVTIMGKAVDTSGNESAATANVFINLGDPFIANVVEAIDFEADGFPGDISGATITSNGLEANDLDSFYGTDNHSFYGLDSLPFYEPTASAQLVYVTREVQIQSALAGSVMTLDIDTEGNDLFIEYRLVGPGSFYGQDVDSFYGPDAEPFYVGPTAWMPWPGQVLATNDVYQFRVTIGAGAVKGKILAMSLVIDAPDIVEYIADLLIDAGGTTIPYTSNFSAIKTVQATLQSNASGAETIEVNKSINLAPVIRAFNSSHVAVSGATADITIKGY</sequence>
<protein>
    <submittedName>
        <fullName evidence="1">Uncharacterized protein</fullName>
    </submittedName>
</protein>
<dbReference type="Proteomes" id="UP000004277">
    <property type="component" value="Unassembled WGS sequence"/>
</dbReference>
<name>A0ACD3SQV2_9BURK</name>
<reference evidence="1" key="1">
    <citation type="submission" date="2019-05" db="EMBL/GenBank/DDBJ databases">
        <title>Revised genome assembly of Burkholderiaceae (previously Ralstonia) sp. PBA.</title>
        <authorList>
            <person name="Gan H.M."/>
        </authorList>
    </citation>
    <scope>NUCLEOTIDE SEQUENCE</scope>
    <source>
        <strain evidence="1">PBA</strain>
    </source>
</reference>
<dbReference type="EMBL" id="AKCV02000015">
    <property type="protein sequence ID" value="TMS58536.1"/>
    <property type="molecule type" value="Genomic_DNA"/>
</dbReference>
<organism evidence="1 2">
    <name type="scientific">Imbroritus primus</name>
    <dbReference type="NCBI Taxonomy" id="3058603"/>
    <lineage>
        <taxon>Bacteria</taxon>
        <taxon>Pseudomonadati</taxon>
        <taxon>Pseudomonadota</taxon>
        <taxon>Betaproteobacteria</taxon>
        <taxon>Burkholderiales</taxon>
        <taxon>Burkholderiaceae</taxon>
        <taxon>Imbroritus</taxon>
    </lineage>
</organism>
<gene>
    <name evidence="1" type="ORF">MW7_007375</name>
</gene>
<comment type="caution">
    <text evidence="1">The sequence shown here is derived from an EMBL/GenBank/DDBJ whole genome shotgun (WGS) entry which is preliminary data.</text>
</comment>
<proteinExistence type="predicted"/>
<evidence type="ECO:0000313" key="1">
    <source>
        <dbReference type="EMBL" id="TMS58536.1"/>
    </source>
</evidence>
<keyword evidence="2" id="KW-1185">Reference proteome</keyword>
<evidence type="ECO:0000313" key="2">
    <source>
        <dbReference type="Proteomes" id="UP000004277"/>
    </source>
</evidence>